<keyword evidence="1" id="KW-0732">Signal</keyword>
<dbReference type="AlphaFoldDB" id="A0A6V2M1R0"/>
<name>A0A6V2M1R0_EMIHU</name>
<gene>
    <name evidence="2" type="ORF">EHUX00137_LOCUS4671</name>
</gene>
<dbReference type="EMBL" id="HBIR01006847">
    <property type="protein sequence ID" value="CAE0528964.1"/>
    <property type="molecule type" value="Transcribed_RNA"/>
</dbReference>
<organism evidence="2">
    <name type="scientific">Emiliania huxleyi</name>
    <name type="common">Coccolithophore</name>
    <name type="synonym">Pontosphaera huxleyi</name>
    <dbReference type="NCBI Taxonomy" id="2903"/>
    <lineage>
        <taxon>Eukaryota</taxon>
        <taxon>Haptista</taxon>
        <taxon>Haptophyta</taxon>
        <taxon>Prymnesiophyceae</taxon>
        <taxon>Isochrysidales</taxon>
        <taxon>Noelaerhabdaceae</taxon>
        <taxon>Emiliania</taxon>
    </lineage>
</organism>
<evidence type="ECO:0000256" key="1">
    <source>
        <dbReference type="SAM" id="SignalP"/>
    </source>
</evidence>
<sequence length="128" mass="13057">MSGMLLAMTVICSTFASSGRLAMYATARPTSSTSIVGSVLTSPFACGTPVLKAAASDVSALPISIWPQAMFHGRPSVPATRVSTHSWPKTAATPSVPSRTPLGASLGDISPSSEQLLVRPVTACLVAV</sequence>
<feature type="chain" id="PRO_5030160922" description="Secreted protein" evidence="1">
    <location>
        <begin position="17"/>
        <end position="128"/>
    </location>
</feature>
<proteinExistence type="predicted"/>
<reference evidence="2" key="1">
    <citation type="submission" date="2021-01" db="EMBL/GenBank/DDBJ databases">
        <authorList>
            <person name="Corre E."/>
            <person name="Pelletier E."/>
            <person name="Niang G."/>
            <person name="Scheremetjew M."/>
            <person name="Finn R."/>
            <person name="Kale V."/>
            <person name="Holt S."/>
            <person name="Cochrane G."/>
            <person name="Meng A."/>
            <person name="Brown T."/>
            <person name="Cohen L."/>
        </authorList>
    </citation>
    <scope>NUCLEOTIDE SEQUENCE</scope>
    <source>
        <strain evidence="2">379</strain>
    </source>
</reference>
<evidence type="ECO:0000313" key="2">
    <source>
        <dbReference type="EMBL" id="CAE0528964.1"/>
    </source>
</evidence>
<protein>
    <recommendedName>
        <fullName evidence="3">Secreted protein</fullName>
    </recommendedName>
</protein>
<accession>A0A6V2M1R0</accession>
<evidence type="ECO:0008006" key="3">
    <source>
        <dbReference type="Google" id="ProtNLM"/>
    </source>
</evidence>
<feature type="signal peptide" evidence="1">
    <location>
        <begin position="1"/>
        <end position="16"/>
    </location>
</feature>